<feature type="transmembrane region" description="Helical" evidence="1">
    <location>
        <begin position="20"/>
        <end position="39"/>
    </location>
</feature>
<keyword evidence="1" id="KW-0472">Membrane</keyword>
<evidence type="ECO:0000256" key="1">
    <source>
        <dbReference type="SAM" id="Phobius"/>
    </source>
</evidence>
<dbReference type="EMBL" id="CAXHTA020000003">
    <property type="protein sequence ID" value="CAL5220417.1"/>
    <property type="molecule type" value="Genomic_DNA"/>
</dbReference>
<reference evidence="2 3" key="1">
    <citation type="submission" date="2024-06" db="EMBL/GenBank/DDBJ databases">
        <authorList>
            <person name="Kraege A."/>
            <person name="Thomma B."/>
        </authorList>
    </citation>
    <scope>NUCLEOTIDE SEQUENCE [LARGE SCALE GENOMIC DNA]</scope>
</reference>
<evidence type="ECO:0000313" key="3">
    <source>
        <dbReference type="Proteomes" id="UP001497392"/>
    </source>
</evidence>
<proteinExistence type="predicted"/>
<keyword evidence="1" id="KW-1133">Transmembrane helix</keyword>
<keyword evidence="3" id="KW-1185">Reference proteome</keyword>
<protein>
    <submittedName>
        <fullName evidence="2">G2428 protein</fullName>
    </submittedName>
</protein>
<sequence>MSGHPSRHGADDDILGLPSNWARVILGVALGVAGTLMVLKWTGKDDEVARAASNKLQDVRDTAHRKGNEIQNSWSR</sequence>
<gene>
    <name evidence="2" type="primary">g2428</name>
    <name evidence="2" type="ORF">VP750_LOCUS2076</name>
</gene>
<accession>A0ABP1FQU0</accession>
<comment type="caution">
    <text evidence="2">The sequence shown here is derived from an EMBL/GenBank/DDBJ whole genome shotgun (WGS) entry which is preliminary data.</text>
</comment>
<dbReference type="Proteomes" id="UP001497392">
    <property type="component" value="Unassembled WGS sequence"/>
</dbReference>
<organism evidence="2 3">
    <name type="scientific">Coccomyxa viridis</name>
    <dbReference type="NCBI Taxonomy" id="1274662"/>
    <lineage>
        <taxon>Eukaryota</taxon>
        <taxon>Viridiplantae</taxon>
        <taxon>Chlorophyta</taxon>
        <taxon>core chlorophytes</taxon>
        <taxon>Trebouxiophyceae</taxon>
        <taxon>Trebouxiophyceae incertae sedis</taxon>
        <taxon>Coccomyxaceae</taxon>
        <taxon>Coccomyxa</taxon>
    </lineage>
</organism>
<keyword evidence="1" id="KW-0812">Transmembrane</keyword>
<name>A0ABP1FQU0_9CHLO</name>
<evidence type="ECO:0000313" key="2">
    <source>
        <dbReference type="EMBL" id="CAL5220417.1"/>
    </source>
</evidence>